<sequence length="313" mass="35026">MSLPKAHKRTVLAATIVTSVVYCSKFVASLVIPLCCKMHMRDALALALILCSKGVVELGTYTFASDIWRDNEGAVFAQVFTAITQPHYMYDDICTLAIDKASVAYNPPFHRKWSRVNGSIESENQNTRTLNCRVLETAPCSVGILVNRGHVKCTNSSVSPNEAYRVALIFLGGSDDREALTFAKRVANDAYISLTVIRLVDASGYEDGNDKWEWVQDNEMLKEIKYNGAGYVSYVEQIVEDGIKTTRKIRSLMDENEYDMFIVGRRYNVSSPQTLGLDQWSEFPELGVIGDMLSSTDSRCKSSVLVIQQQQQR</sequence>
<name>A0A314UIG7_PRUYE</name>
<reference evidence="7 8" key="1">
    <citation type="submission" date="2018-02" db="EMBL/GenBank/DDBJ databases">
        <title>Draft genome of wild Prunus yedoensis var. nudiflora.</title>
        <authorList>
            <person name="Baek S."/>
            <person name="Kim J.-H."/>
            <person name="Choi K."/>
            <person name="Kim G.-B."/>
            <person name="Cho A."/>
            <person name="Jang H."/>
            <person name="Shin C.-H."/>
            <person name="Yu H.-J."/>
            <person name="Mun J.-H."/>
        </authorList>
    </citation>
    <scope>NUCLEOTIDE SEQUENCE [LARGE SCALE GENOMIC DNA]</scope>
    <source>
        <strain evidence="8">cv. Jeju island</strain>
        <tissue evidence="7">Leaf</tissue>
    </source>
</reference>
<proteinExistence type="predicted"/>
<gene>
    <name evidence="7" type="ORF">Pyn_39709</name>
</gene>
<comment type="caution">
    <text evidence="7">The sequence shown here is derived from an EMBL/GenBank/DDBJ whole genome shotgun (WGS) entry which is preliminary data.</text>
</comment>
<keyword evidence="4" id="KW-0406">Ion transport</keyword>
<dbReference type="GO" id="GO:0006885">
    <property type="term" value="P:regulation of pH"/>
    <property type="evidence" value="ECO:0007669"/>
    <property type="project" value="TreeGrafter"/>
</dbReference>
<dbReference type="Pfam" id="PF23259">
    <property type="entry name" value="CHX17_C"/>
    <property type="match status" value="1"/>
</dbReference>
<keyword evidence="8" id="KW-1185">Reference proteome</keyword>
<dbReference type="Proteomes" id="UP000250321">
    <property type="component" value="Unassembled WGS sequence"/>
</dbReference>
<keyword evidence="1" id="KW-0813">Transport</keyword>
<evidence type="ECO:0000259" key="5">
    <source>
        <dbReference type="Pfam" id="PF23256"/>
    </source>
</evidence>
<evidence type="ECO:0000256" key="1">
    <source>
        <dbReference type="ARBA" id="ARBA00022448"/>
    </source>
</evidence>
<dbReference type="GO" id="GO:0006813">
    <property type="term" value="P:potassium ion transport"/>
    <property type="evidence" value="ECO:0007669"/>
    <property type="project" value="UniProtKB-KW"/>
</dbReference>
<dbReference type="AlphaFoldDB" id="A0A314UIG7"/>
<accession>A0A314UIG7</accession>
<evidence type="ECO:0000313" key="7">
    <source>
        <dbReference type="EMBL" id="PQM37345.1"/>
    </source>
</evidence>
<dbReference type="InterPro" id="IPR057290">
    <property type="entry name" value="CHX17_C"/>
</dbReference>
<protein>
    <submittedName>
        <fullName evidence="7">Cation/H(+) antiporter 4</fullName>
    </submittedName>
</protein>
<keyword evidence="3" id="KW-0630">Potassium</keyword>
<keyword evidence="2" id="KW-0633">Potassium transport</keyword>
<dbReference type="OrthoDB" id="1938353at2759"/>
<evidence type="ECO:0000259" key="6">
    <source>
        <dbReference type="Pfam" id="PF23259"/>
    </source>
</evidence>
<dbReference type="PANTHER" id="PTHR32468:SF165">
    <property type="entry name" value="CATION_H(+) ANTIPORTER 3-LIKE"/>
    <property type="match status" value="1"/>
</dbReference>
<dbReference type="Pfam" id="PF23256">
    <property type="entry name" value="CHX17_2nd"/>
    <property type="match status" value="1"/>
</dbReference>
<evidence type="ECO:0000256" key="4">
    <source>
        <dbReference type="ARBA" id="ARBA00023065"/>
    </source>
</evidence>
<evidence type="ECO:0000313" key="8">
    <source>
        <dbReference type="Proteomes" id="UP000250321"/>
    </source>
</evidence>
<dbReference type="InterPro" id="IPR057291">
    <property type="entry name" value="CHX17_2nd"/>
</dbReference>
<dbReference type="STRING" id="2094558.A0A314UIG7"/>
<dbReference type="GO" id="GO:0012505">
    <property type="term" value="C:endomembrane system"/>
    <property type="evidence" value="ECO:0007669"/>
    <property type="project" value="TreeGrafter"/>
</dbReference>
<dbReference type="EMBL" id="PJQY01003463">
    <property type="protein sequence ID" value="PQM37345.1"/>
    <property type="molecule type" value="Genomic_DNA"/>
</dbReference>
<feature type="domain" description="Cation/H(+) antiporter central" evidence="5">
    <location>
        <begin position="75"/>
        <end position="151"/>
    </location>
</feature>
<dbReference type="PANTHER" id="PTHR32468">
    <property type="entry name" value="CATION/H + ANTIPORTER"/>
    <property type="match status" value="1"/>
</dbReference>
<dbReference type="GO" id="GO:0098662">
    <property type="term" value="P:inorganic cation transmembrane transport"/>
    <property type="evidence" value="ECO:0007669"/>
    <property type="project" value="TreeGrafter"/>
</dbReference>
<evidence type="ECO:0000256" key="2">
    <source>
        <dbReference type="ARBA" id="ARBA00022538"/>
    </source>
</evidence>
<dbReference type="InterPro" id="IPR050794">
    <property type="entry name" value="CPA2_transporter"/>
</dbReference>
<feature type="domain" description="Cation/H(+) antiporter C-terminal" evidence="6">
    <location>
        <begin position="166"/>
        <end position="310"/>
    </location>
</feature>
<evidence type="ECO:0000256" key="3">
    <source>
        <dbReference type="ARBA" id="ARBA00022958"/>
    </source>
</evidence>
<organism evidence="7 8">
    <name type="scientific">Prunus yedoensis var. nudiflora</name>
    <dbReference type="NCBI Taxonomy" id="2094558"/>
    <lineage>
        <taxon>Eukaryota</taxon>
        <taxon>Viridiplantae</taxon>
        <taxon>Streptophyta</taxon>
        <taxon>Embryophyta</taxon>
        <taxon>Tracheophyta</taxon>
        <taxon>Spermatophyta</taxon>
        <taxon>Magnoliopsida</taxon>
        <taxon>eudicotyledons</taxon>
        <taxon>Gunneridae</taxon>
        <taxon>Pentapetalae</taxon>
        <taxon>rosids</taxon>
        <taxon>fabids</taxon>
        <taxon>Rosales</taxon>
        <taxon>Rosaceae</taxon>
        <taxon>Amygdaloideae</taxon>
        <taxon>Amygdaleae</taxon>
        <taxon>Prunus</taxon>
    </lineage>
</organism>